<dbReference type="EMBL" id="JAFBMS010000389">
    <property type="protein sequence ID" value="KAG9331082.1"/>
    <property type="molecule type" value="Genomic_DNA"/>
</dbReference>
<dbReference type="OrthoDB" id="9944680at2759"/>
<feature type="region of interest" description="Disordered" evidence="1">
    <location>
        <begin position="1"/>
        <end position="35"/>
    </location>
</feature>
<keyword evidence="6" id="KW-1185">Reference proteome</keyword>
<dbReference type="InterPro" id="IPR003961">
    <property type="entry name" value="FN3_dom"/>
</dbReference>
<dbReference type="InterPro" id="IPR013783">
    <property type="entry name" value="Ig-like_fold"/>
</dbReference>
<evidence type="ECO:0000259" key="3">
    <source>
        <dbReference type="Pfam" id="PF01108"/>
    </source>
</evidence>
<evidence type="ECO:0008006" key="7">
    <source>
        <dbReference type="Google" id="ProtNLM"/>
    </source>
</evidence>
<protein>
    <recommendedName>
        <fullName evidence="7">Fibronectin type-III domain-containing protein</fullName>
    </recommendedName>
</protein>
<feature type="transmembrane region" description="Helical" evidence="2">
    <location>
        <begin position="236"/>
        <end position="256"/>
    </location>
</feature>
<organism evidence="5 6">
    <name type="scientific">Albula glossodonta</name>
    <name type="common">roundjaw bonefish</name>
    <dbReference type="NCBI Taxonomy" id="121402"/>
    <lineage>
        <taxon>Eukaryota</taxon>
        <taxon>Metazoa</taxon>
        <taxon>Chordata</taxon>
        <taxon>Craniata</taxon>
        <taxon>Vertebrata</taxon>
        <taxon>Euteleostomi</taxon>
        <taxon>Actinopterygii</taxon>
        <taxon>Neopterygii</taxon>
        <taxon>Teleostei</taxon>
        <taxon>Albuliformes</taxon>
        <taxon>Albulidae</taxon>
        <taxon>Albula</taxon>
    </lineage>
</organism>
<feature type="region of interest" description="Disordered" evidence="1">
    <location>
        <begin position="314"/>
        <end position="351"/>
    </location>
</feature>
<evidence type="ECO:0000256" key="1">
    <source>
        <dbReference type="SAM" id="MobiDB-lite"/>
    </source>
</evidence>
<name>A0A8T2N070_9TELE</name>
<comment type="caution">
    <text evidence="5">The sequence shown here is derived from an EMBL/GenBank/DDBJ whole genome shotgun (WGS) entry which is preliminary data.</text>
</comment>
<dbReference type="Pfam" id="PF01108">
    <property type="entry name" value="Tissue_fac"/>
    <property type="match status" value="1"/>
</dbReference>
<dbReference type="PANTHER" id="PTHR20859:SF85">
    <property type="entry name" value="INTERFERON ALPHA_BETA RECEPTOR 1 ISOFORM X1"/>
    <property type="match status" value="1"/>
</dbReference>
<keyword evidence="2" id="KW-0472">Membrane</keyword>
<dbReference type="SUPFAM" id="SSF49265">
    <property type="entry name" value="Fibronectin type III"/>
    <property type="match status" value="2"/>
</dbReference>
<dbReference type="PANTHER" id="PTHR20859">
    <property type="entry name" value="INTERFERON/INTERLEUKIN RECEPTOR"/>
    <property type="match status" value="1"/>
</dbReference>
<dbReference type="InterPro" id="IPR050650">
    <property type="entry name" value="Type-II_Cytokine-TF_Rcpt"/>
</dbReference>
<dbReference type="Gene3D" id="2.60.40.10">
    <property type="entry name" value="Immunoglobulins"/>
    <property type="match status" value="2"/>
</dbReference>
<evidence type="ECO:0000259" key="4">
    <source>
        <dbReference type="Pfam" id="PF09294"/>
    </source>
</evidence>
<dbReference type="AlphaFoldDB" id="A0A8T2N070"/>
<evidence type="ECO:0000256" key="2">
    <source>
        <dbReference type="SAM" id="Phobius"/>
    </source>
</evidence>
<feature type="domain" description="Interferon/interleukin receptor" evidence="4">
    <location>
        <begin position="188"/>
        <end position="228"/>
    </location>
</feature>
<sequence length="351" mass="39356">MQRSDRGSTARTLEEPLWDRSEAEEVCDAPPSRSPGMPGVKPCLTFTLTLTVATALHCPYNVRMDAVNTRYVLEWDWHKMKDTYSTKFTVEYTYDNLESRNDSFRRVCHRTPETHCDFSAQNLSYSSCYALRVRAEGQRANSRWCNLTFCPDDHASLGPPRGVEVQSRQTMLFVIISEPLTNGSKELEYSQGTLSPLQPGTEYCLQVCAFSRGLEKTSPYTSTLCVRTRDSSRHSLSYIMFGLLVCVLLVMGLLYLHRSKIRALCQPPHLPSSMQDPPPLSCQLLKLQEENVCTAVEVISVQAQTVEHYCPLEDEWEQQDSSAEQHSSGADSGISSGGESGGSTQEWTAKP</sequence>
<dbReference type="GO" id="GO:0005886">
    <property type="term" value="C:plasma membrane"/>
    <property type="evidence" value="ECO:0007669"/>
    <property type="project" value="TreeGrafter"/>
</dbReference>
<proteinExistence type="predicted"/>
<feature type="compositionally biased region" description="Basic and acidic residues" evidence="1">
    <location>
        <begin position="1"/>
        <end position="23"/>
    </location>
</feature>
<accession>A0A8T2N070</accession>
<evidence type="ECO:0000313" key="6">
    <source>
        <dbReference type="Proteomes" id="UP000824540"/>
    </source>
</evidence>
<keyword evidence="2" id="KW-0812">Transmembrane</keyword>
<dbReference type="InterPro" id="IPR036116">
    <property type="entry name" value="FN3_sf"/>
</dbReference>
<dbReference type="Pfam" id="PF09294">
    <property type="entry name" value="Interfer-bind"/>
    <property type="match status" value="1"/>
</dbReference>
<dbReference type="Proteomes" id="UP000824540">
    <property type="component" value="Unassembled WGS sequence"/>
</dbReference>
<dbReference type="GO" id="GO:0004896">
    <property type="term" value="F:cytokine receptor activity"/>
    <property type="evidence" value="ECO:0007669"/>
    <property type="project" value="TreeGrafter"/>
</dbReference>
<evidence type="ECO:0000313" key="5">
    <source>
        <dbReference type="EMBL" id="KAG9331082.1"/>
    </source>
</evidence>
<gene>
    <name evidence="5" type="ORF">JZ751_020280</name>
</gene>
<keyword evidence="2" id="KW-1133">Transmembrane helix</keyword>
<reference evidence="5" key="1">
    <citation type="thesis" date="2021" institute="BYU ScholarsArchive" country="Provo, UT, USA">
        <title>Applications of and Algorithms for Genome Assembly and Genomic Analyses with an Emphasis on Marine Teleosts.</title>
        <authorList>
            <person name="Pickett B.D."/>
        </authorList>
    </citation>
    <scope>NUCLEOTIDE SEQUENCE</scope>
    <source>
        <strain evidence="5">HI-2016</strain>
    </source>
</reference>
<feature type="domain" description="Fibronectin type-III" evidence="3">
    <location>
        <begin position="49"/>
        <end position="144"/>
    </location>
</feature>
<dbReference type="InterPro" id="IPR015373">
    <property type="entry name" value="Interferon/interleukin_rcp_dom"/>
</dbReference>